<evidence type="ECO:0000313" key="2">
    <source>
        <dbReference type="Proteomes" id="UP000190890"/>
    </source>
</evidence>
<dbReference type="Proteomes" id="UP000190890">
    <property type="component" value="Unassembled WGS sequence"/>
</dbReference>
<accession>A0A1S8T984</accession>
<name>A0A1S8T984_9CLOT</name>
<organism evidence="1 2">
    <name type="scientific">Clostridium puniceum</name>
    <dbReference type="NCBI Taxonomy" id="29367"/>
    <lineage>
        <taxon>Bacteria</taxon>
        <taxon>Bacillati</taxon>
        <taxon>Bacillota</taxon>
        <taxon>Clostridia</taxon>
        <taxon>Eubacteriales</taxon>
        <taxon>Clostridiaceae</taxon>
        <taxon>Clostridium</taxon>
    </lineage>
</organism>
<dbReference type="STRING" id="29367.CLPUN_40180"/>
<comment type="caution">
    <text evidence="1">The sequence shown here is derived from an EMBL/GenBank/DDBJ whole genome shotgun (WGS) entry which is preliminary data.</text>
</comment>
<dbReference type="EMBL" id="LZZM01000201">
    <property type="protein sequence ID" value="OOM74313.1"/>
    <property type="molecule type" value="Genomic_DNA"/>
</dbReference>
<evidence type="ECO:0000313" key="1">
    <source>
        <dbReference type="EMBL" id="OOM74313.1"/>
    </source>
</evidence>
<reference evidence="1 2" key="1">
    <citation type="submission" date="2016-05" db="EMBL/GenBank/DDBJ databases">
        <title>Microbial solvent formation.</title>
        <authorList>
            <person name="Poehlein A."/>
            <person name="Montoya Solano J.D."/>
            <person name="Flitsch S."/>
            <person name="Krabben P."/>
            <person name="Duerre P."/>
            <person name="Daniel R."/>
        </authorList>
    </citation>
    <scope>NUCLEOTIDE SEQUENCE [LARGE SCALE GENOMIC DNA]</scope>
    <source>
        <strain evidence="1 2">DSM 2619</strain>
    </source>
</reference>
<dbReference type="RefSeq" id="WP_158078807.1">
    <property type="nucleotide sequence ID" value="NZ_LZZM01000201.1"/>
</dbReference>
<proteinExistence type="predicted"/>
<gene>
    <name evidence="1" type="ORF">CLPUN_40180</name>
</gene>
<protein>
    <submittedName>
        <fullName evidence="1">Uncharacterized protein</fullName>
    </submittedName>
</protein>
<keyword evidence="2" id="KW-1185">Reference proteome</keyword>
<sequence length="50" mass="6022">MGGNIKCFEKGNTMNEFRYNFEEPDVCFDYYRKFTNLLIEDFNLNIINSI</sequence>
<dbReference type="AlphaFoldDB" id="A0A1S8T984"/>